<proteinExistence type="predicted"/>
<evidence type="ECO:0000313" key="1">
    <source>
        <dbReference type="Proteomes" id="UP000095287"/>
    </source>
</evidence>
<sequence length="79" mass="8474">MEGTPQIPVVLDAKGVQVPEVRVINKQSNKTASGSQQSAAQSTRSISWHALAHSSYGHPGTSVQDSGTCMIFKMRFIVC</sequence>
<dbReference type="WBParaSite" id="L893_g24874.t1">
    <property type="protein sequence ID" value="L893_g24874.t1"/>
    <property type="gene ID" value="L893_g24874"/>
</dbReference>
<name>A0A1I7ZC61_9BILA</name>
<dbReference type="AlphaFoldDB" id="A0A1I7ZC61"/>
<protein>
    <submittedName>
        <fullName evidence="2">Uncharacterized protein</fullName>
    </submittedName>
</protein>
<organism evidence="1 2">
    <name type="scientific">Steinernema glaseri</name>
    <dbReference type="NCBI Taxonomy" id="37863"/>
    <lineage>
        <taxon>Eukaryota</taxon>
        <taxon>Metazoa</taxon>
        <taxon>Ecdysozoa</taxon>
        <taxon>Nematoda</taxon>
        <taxon>Chromadorea</taxon>
        <taxon>Rhabditida</taxon>
        <taxon>Tylenchina</taxon>
        <taxon>Panagrolaimomorpha</taxon>
        <taxon>Strongyloidoidea</taxon>
        <taxon>Steinernematidae</taxon>
        <taxon>Steinernema</taxon>
    </lineage>
</organism>
<accession>A0A1I7ZC61</accession>
<dbReference type="Proteomes" id="UP000095287">
    <property type="component" value="Unplaced"/>
</dbReference>
<keyword evidence="1" id="KW-1185">Reference proteome</keyword>
<reference evidence="2" key="1">
    <citation type="submission" date="2016-11" db="UniProtKB">
        <authorList>
            <consortium name="WormBaseParasite"/>
        </authorList>
    </citation>
    <scope>IDENTIFICATION</scope>
</reference>
<evidence type="ECO:0000313" key="2">
    <source>
        <dbReference type="WBParaSite" id="L893_g24874.t1"/>
    </source>
</evidence>